<keyword evidence="7" id="KW-1185">Reference proteome</keyword>
<evidence type="ECO:0000256" key="2">
    <source>
        <dbReference type="ARBA" id="ARBA00022723"/>
    </source>
</evidence>
<evidence type="ECO:0000259" key="5">
    <source>
        <dbReference type="SMART" id="SM00910"/>
    </source>
</evidence>
<dbReference type="PANTHER" id="PTHR31977">
    <property type="entry name" value="UPF0696 PROTEIN C11ORF68"/>
    <property type="match status" value="1"/>
</dbReference>
<feature type="compositionally biased region" description="Basic and acidic residues" evidence="4">
    <location>
        <begin position="102"/>
        <end position="115"/>
    </location>
</feature>
<dbReference type="Gene3D" id="3.30.760.10">
    <property type="entry name" value="RNA Cap, Translation Initiation Factor Eif4e"/>
    <property type="match status" value="1"/>
</dbReference>
<dbReference type="InterPro" id="IPR015034">
    <property type="entry name" value="Bles03"/>
</dbReference>
<evidence type="ECO:0000313" key="6">
    <source>
        <dbReference type="EMBL" id="CAB9507728.1"/>
    </source>
</evidence>
<evidence type="ECO:0000313" key="7">
    <source>
        <dbReference type="Proteomes" id="UP001153069"/>
    </source>
</evidence>
<protein>
    <submittedName>
        <fullName evidence="6">Inherit from euNOG: Chromosome 11 open reading frame 68</fullName>
    </submittedName>
</protein>
<reference evidence="6" key="1">
    <citation type="submission" date="2020-06" db="EMBL/GenBank/DDBJ databases">
        <authorList>
            <consortium name="Plant Systems Biology data submission"/>
        </authorList>
    </citation>
    <scope>NUCLEOTIDE SEQUENCE</scope>
    <source>
        <strain evidence="6">D6</strain>
    </source>
</reference>
<dbReference type="Pfam" id="PF08797">
    <property type="entry name" value="HIRAN"/>
    <property type="match status" value="1"/>
</dbReference>
<dbReference type="Proteomes" id="UP001153069">
    <property type="component" value="Unassembled WGS sequence"/>
</dbReference>
<feature type="domain" description="HIRAN" evidence="5">
    <location>
        <begin position="310"/>
        <end position="411"/>
    </location>
</feature>
<name>A0A9N8HAF5_9STRA</name>
<dbReference type="Pfam" id="PF08939">
    <property type="entry name" value="Bles03"/>
    <property type="match status" value="1"/>
</dbReference>
<comment type="similarity">
    <text evidence="1">Belongs to the UPF0696 family.</text>
</comment>
<dbReference type="EMBL" id="CAICTM010000317">
    <property type="protein sequence ID" value="CAB9507728.1"/>
    <property type="molecule type" value="Genomic_DNA"/>
</dbReference>
<keyword evidence="3" id="KW-0378">Hydrolase</keyword>
<dbReference type="GO" id="GO:0008270">
    <property type="term" value="F:zinc ion binding"/>
    <property type="evidence" value="ECO:0007669"/>
    <property type="project" value="InterPro"/>
</dbReference>
<dbReference type="Gene3D" id="3.30.70.2330">
    <property type="match status" value="1"/>
</dbReference>
<proteinExistence type="inferred from homology"/>
<gene>
    <name evidence="6" type="ORF">SEMRO_318_G115980.1</name>
</gene>
<dbReference type="InterPro" id="IPR023398">
    <property type="entry name" value="TIF_eIF4e-like"/>
</dbReference>
<evidence type="ECO:0000256" key="4">
    <source>
        <dbReference type="SAM" id="MobiDB-lite"/>
    </source>
</evidence>
<dbReference type="PANTHER" id="PTHR31977:SF1">
    <property type="entry name" value="UPF0696 PROTEIN C11ORF68"/>
    <property type="match status" value="1"/>
</dbReference>
<feature type="region of interest" description="Disordered" evidence="4">
    <location>
        <begin position="90"/>
        <end position="115"/>
    </location>
</feature>
<accession>A0A9N8HAF5</accession>
<evidence type="ECO:0000256" key="1">
    <source>
        <dbReference type="ARBA" id="ARBA00010568"/>
    </source>
</evidence>
<keyword evidence="2" id="KW-0479">Metal-binding</keyword>
<dbReference type="AlphaFoldDB" id="A0A9N8HAF5"/>
<dbReference type="SMART" id="SM00910">
    <property type="entry name" value="HIRAN"/>
    <property type="match status" value="1"/>
</dbReference>
<organism evidence="6 7">
    <name type="scientific">Seminavis robusta</name>
    <dbReference type="NCBI Taxonomy" id="568900"/>
    <lineage>
        <taxon>Eukaryota</taxon>
        <taxon>Sar</taxon>
        <taxon>Stramenopiles</taxon>
        <taxon>Ochrophyta</taxon>
        <taxon>Bacillariophyta</taxon>
        <taxon>Bacillariophyceae</taxon>
        <taxon>Bacillariophycidae</taxon>
        <taxon>Naviculales</taxon>
        <taxon>Naviculaceae</taxon>
        <taxon>Seminavis</taxon>
    </lineage>
</organism>
<dbReference type="GO" id="GO:0016818">
    <property type="term" value="F:hydrolase activity, acting on acid anhydrides, in phosphorus-containing anhydrides"/>
    <property type="evidence" value="ECO:0007669"/>
    <property type="project" value="InterPro"/>
</dbReference>
<dbReference type="InterPro" id="IPR014905">
    <property type="entry name" value="HIRAN"/>
</dbReference>
<evidence type="ECO:0000256" key="3">
    <source>
        <dbReference type="ARBA" id="ARBA00022801"/>
    </source>
</evidence>
<dbReference type="SUPFAM" id="SSF55418">
    <property type="entry name" value="eIF4e-like"/>
    <property type="match status" value="1"/>
</dbReference>
<sequence length="421" mass="47192">MAYKIKLVYSAPGTAHRGNKKVDVESSMTLEDLAKVALEEVGCDNVTLSLGKIQSNDDSIDWKGNPSALVWDVIPKLSIVYCTGVNEEAANTAPSKKNNPPRPEDQSSRKKPKTDHLVVDLLSSDEDDEIILDDPRDPTKVVEEGEHWIFQDGPKRYRQEEVLGKWLLFRKPETISNTWKRLAKAVKSGQLHAASAKVATHYNSVTNPNSNTSGPQNYVICVYTSEKRLEEVGLQLIHMVKHIIRYKRDQETMDGIYATTTSSNQKVSYKTLYWNAGKPSHKRTLWTGHQSRNRAEKATAGELSFSFDNVQLTVTALKHYYYKKGNKNGDATHQTVQLVREPDNRFDANAIQVQLSSSSNQVKLGYLARKVAELVAPWLDESLIQVEEATVVSVAHNKEIATIQLKGRAHPDAQELLDCLV</sequence>
<dbReference type="GO" id="GO:0003676">
    <property type="term" value="F:nucleic acid binding"/>
    <property type="evidence" value="ECO:0007669"/>
    <property type="project" value="InterPro"/>
</dbReference>
<comment type="caution">
    <text evidence="6">The sequence shown here is derived from an EMBL/GenBank/DDBJ whole genome shotgun (WGS) entry which is preliminary data.</text>
</comment>